<dbReference type="PANTHER" id="PTHR22753">
    <property type="entry name" value="TRANSMEMBRANE PROTEIN 68"/>
    <property type="match status" value="1"/>
</dbReference>
<dbReference type="GO" id="GO:0016746">
    <property type="term" value="F:acyltransferase activity"/>
    <property type="evidence" value="ECO:0007669"/>
    <property type="project" value="InterPro"/>
</dbReference>
<feature type="transmembrane region" description="Helical" evidence="1">
    <location>
        <begin position="66"/>
        <end position="88"/>
    </location>
</feature>
<dbReference type="Proteomes" id="UP000694867">
    <property type="component" value="Unplaced"/>
</dbReference>
<dbReference type="Pfam" id="PF01553">
    <property type="entry name" value="Acyltransferase"/>
    <property type="match status" value="1"/>
</dbReference>
<name>A0AAJ6QJX5_9ACAR</name>
<gene>
    <name evidence="4" type="primary">LOC100900948</name>
</gene>
<sequence length="333" mass="37581">MTGLRGHERLMSRMKTTSGDVGAILMDTKGSLDLGYTVEDCATVFAMSKTACSVLECNSLQMYTSLLPYLFAPIAVLCALPCEFFYVLGLHDRVEKILPPIFKRWLWIPYMRIMHGYEVEGLRNLPPEGEGALIVYYHGVHALDMIFVTGVIYEKLQRRVGGIAHRGLFSVPLLRSILTMYGFSADGRQKMISDLREGALKSVAPGGTYEAMFSENYSVEFGNRCGFASVAKEAGVPIVPMFTENLRECHRQHFFGCKDFFISIYDRYKMPWLWSCGGLPVKLRTHLGKPLYCGEAESAEEFARRVREAIEGLRDANQKMDNSMVRALVERFA</sequence>
<dbReference type="RefSeq" id="XP_003737301.3">
    <property type="nucleotide sequence ID" value="XM_003737253.3"/>
</dbReference>
<organism evidence="3 4">
    <name type="scientific">Galendromus occidentalis</name>
    <name type="common">western predatory mite</name>
    <dbReference type="NCBI Taxonomy" id="34638"/>
    <lineage>
        <taxon>Eukaryota</taxon>
        <taxon>Metazoa</taxon>
        <taxon>Ecdysozoa</taxon>
        <taxon>Arthropoda</taxon>
        <taxon>Chelicerata</taxon>
        <taxon>Arachnida</taxon>
        <taxon>Acari</taxon>
        <taxon>Parasitiformes</taxon>
        <taxon>Mesostigmata</taxon>
        <taxon>Gamasina</taxon>
        <taxon>Phytoseioidea</taxon>
        <taxon>Phytoseiidae</taxon>
        <taxon>Typhlodrominae</taxon>
        <taxon>Galendromus</taxon>
    </lineage>
</organism>
<dbReference type="GeneID" id="100900948"/>
<evidence type="ECO:0000313" key="4">
    <source>
        <dbReference type="RefSeq" id="XP_003737301.3"/>
    </source>
</evidence>
<feature type="domain" description="Phospholipid/glycerol acyltransferase" evidence="2">
    <location>
        <begin position="118"/>
        <end position="241"/>
    </location>
</feature>
<proteinExistence type="predicted"/>
<dbReference type="KEGG" id="goe:100900948"/>
<keyword evidence="1" id="KW-0812">Transmembrane</keyword>
<dbReference type="InterPro" id="IPR002123">
    <property type="entry name" value="Plipid/glycerol_acylTrfase"/>
</dbReference>
<keyword evidence="1" id="KW-1133">Transmembrane helix</keyword>
<dbReference type="SUPFAM" id="SSF69593">
    <property type="entry name" value="Glycerol-3-phosphate (1)-acyltransferase"/>
    <property type="match status" value="1"/>
</dbReference>
<dbReference type="CDD" id="cd07987">
    <property type="entry name" value="LPLAT_MGAT-like"/>
    <property type="match status" value="1"/>
</dbReference>
<dbReference type="GO" id="GO:0016020">
    <property type="term" value="C:membrane"/>
    <property type="evidence" value="ECO:0007669"/>
    <property type="project" value="TreeGrafter"/>
</dbReference>
<evidence type="ECO:0000256" key="1">
    <source>
        <dbReference type="SAM" id="Phobius"/>
    </source>
</evidence>
<keyword evidence="3" id="KW-1185">Reference proteome</keyword>
<protein>
    <submittedName>
        <fullName evidence="4">Transmembrane protein 68-like</fullName>
    </submittedName>
</protein>
<keyword evidence="1" id="KW-0472">Membrane</keyword>
<reference evidence="4" key="1">
    <citation type="submission" date="2025-08" db="UniProtKB">
        <authorList>
            <consortium name="RefSeq"/>
        </authorList>
    </citation>
    <scope>IDENTIFICATION</scope>
</reference>
<dbReference type="AlphaFoldDB" id="A0AAJ6QJX5"/>
<accession>A0AAJ6QJX5</accession>
<evidence type="ECO:0000313" key="3">
    <source>
        <dbReference type="Proteomes" id="UP000694867"/>
    </source>
</evidence>
<evidence type="ECO:0000259" key="2">
    <source>
        <dbReference type="Pfam" id="PF01553"/>
    </source>
</evidence>
<dbReference type="PANTHER" id="PTHR22753:SF14">
    <property type="entry name" value="MONOACYLGLYCEROL_DIACYLGLYCEROL O-ACYLTRANSFERASE"/>
    <property type="match status" value="1"/>
</dbReference>